<organism evidence="2 3">
    <name type="scientific">Vitis vinifera</name>
    <name type="common">Grape</name>
    <dbReference type="NCBI Taxonomy" id="29760"/>
    <lineage>
        <taxon>Eukaryota</taxon>
        <taxon>Viridiplantae</taxon>
        <taxon>Streptophyta</taxon>
        <taxon>Embryophyta</taxon>
        <taxon>Tracheophyta</taxon>
        <taxon>Spermatophyta</taxon>
        <taxon>Magnoliopsida</taxon>
        <taxon>eudicotyledons</taxon>
        <taxon>Gunneridae</taxon>
        <taxon>Pentapetalae</taxon>
        <taxon>rosids</taxon>
        <taxon>Vitales</taxon>
        <taxon>Vitaceae</taxon>
        <taxon>Viteae</taxon>
        <taxon>Vitis</taxon>
    </lineage>
</organism>
<evidence type="ECO:0000313" key="3">
    <source>
        <dbReference type="Proteomes" id="UP000288805"/>
    </source>
</evidence>
<accession>A0A438DPV6</accession>
<evidence type="ECO:0000256" key="1">
    <source>
        <dbReference type="SAM" id="MobiDB-lite"/>
    </source>
</evidence>
<comment type="caution">
    <text evidence="2">The sequence shown here is derived from an EMBL/GenBank/DDBJ whole genome shotgun (WGS) entry which is preliminary data.</text>
</comment>
<protein>
    <submittedName>
        <fullName evidence="2">Uncharacterized protein</fullName>
    </submittedName>
</protein>
<sequence>MQRLGQGAYFVSGPWSGSFEGPNGVFSPQRLLEISNKERRGCFVEWVEKASFAQLNKLFKIDVVEWADSVLFSDKNLLALINIPSHLSSYSVVRLFTQKKKTAARHVQRVRILPLASPSSSSASSSSSPSSLSYNDEPKAGVDWPVPSIICEKEKEEEKMASDLRVGFCERSSVKLTLPTITTIVTSGLDEKPSFIEDISYHETRKPLVILGKISEDSFECLNFSPLHTKRILVKVDENPNQSFMSRLPYGTPDTAITHIIYLKDYTTFKTMEVLEFVTLCDNESASSNDWKQLEP</sequence>
<dbReference type="Proteomes" id="UP000288805">
    <property type="component" value="Unassembled WGS sequence"/>
</dbReference>
<feature type="region of interest" description="Disordered" evidence="1">
    <location>
        <begin position="117"/>
        <end position="139"/>
    </location>
</feature>
<proteinExistence type="predicted"/>
<name>A0A438DPV6_VITVI</name>
<dbReference type="AlphaFoldDB" id="A0A438DPV6"/>
<feature type="compositionally biased region" description="Low complexity" evidence="1">
    <location>
        <begin position="117"/>
        <end position="133"/>
    </location>
</feature>
<dbReference type="EMBL" id="QGNW01001536">
    <property type="protein sequence ID" value="RVW37496.1"/>
    <property type="molecule type" value="Genomic_DNA"/>
</dbReference>
<evidence type="ECO:0000313" key="2">
    <source>
        <dbReference type="EMBL" id="RVW37496.1"/>
    </source>
</evidence>
<reference evidence="2 3" key="1">
    <citation type="journal article" date="2018" name="PLoS Genet.">
        <title>Population sequencing reveals clonal diversity and ancestral inbreeding in the grapevine cultivar Chardonnay.</title>
        <authorList>
            <person name="Roach M.J."/>
            <person name="Johnson D.L."/>
            <person name="Bohlmann J."/>
            <person name="van Vuuren H.J."/>
            <person name="Jones S.J."/>
            <person name="Pretorius I.S."/>
            <person name="Schmidt S.A."/>
            <person name="Borneman A.R."/>
        </authorList>
    </citation>
    <scope>NUCLEOTIDE SEQUENCE [LARGE SCALE GENOMIC DNA]</scope>
    <source>
        <strain evidence="3">cv. Chardonnay</strain>
        <tissue evidence="2">Leaf</tissue>
    </source>
</reference>
<gene>
    <name evidence="2" type="ORF">CK203_113227</name>
</gene>